<evidence type="ECO:0000256" key="2">
    <source>
        <dbReference type="ARBA" id="ARBA00004174"/>
    </source>
</evidence>
<evidence type="ECO:0000256" key="9">
    <source>
        <dbReference type="ARBA" id="ARBA00023002"/>
    </source>
</evidence>
<keyword evidence="8" id="KW-0492">Microsome</keyword>
<keyword evidence="9 14" id="KW-0560">Oxidoreductase</keyword>
<dbReference type="InParanoid" id="A0A7R8YNQ7"/>
<evidence type="ECO:0000256" key="7">
    <source>
        <dbReference type="ARBA" id="ARBA00022824"/>
    </source>
</evidence>
<comment type="subcellular location">
    <subcellularLocation>
        <location evidence="3">Endoplasmic reticulum membrane</location>
        <topology evidence="3">Peripheral membrane protein</topology>
    </subcellularLocation>
    <subcellularLocation>
        <location evidence="2">Microsome membrane</location>
        <topology evidence="2">Peripheral membrane protein</topology>
    </subcellularLocation>
</comment>
<feature type="binding site" description="axial binding residue" evidence="13">
    <location>
        <position position="446"/>
    </location>
    <ligand>
        <name>heme</name>
        <dbReference type="ChEBI" id="CHEBI:30413"/>
    </ligand>
    <ligandPart>
        <name>Fe</name>
        <dbReference type="ChEBI" id="CHEBI:18248"/>
    </ligandPart>
</feature>
<comment type="similarity">
    <text evidence="4 14">Belongs to the cytochrome P450 family.</text>
</comment>
<dbReference type="PROSITE" id="PS00086">
    <property type="entry name" value="CYTOCHROME_P450"/>
    <property type="match status" value="1"/>
</dbReference>
<sequence length="501" mass="57839">MDNLSIFLCFVIGLTSYALIFFKKRYAYWKDRGAPYLEPTIPFGNLPMRRVHFRDIMEPIYEQKKPGAPFMGAYFFGTPVVVATDLNFIQNVLVKDFSNFHERGMYVNEEDDPLSGHMFSLDGEKWKSLRAKLSPTFTSGRMKFMFPTVVDVAGKFNSELSEILKTESELEVRDLLARFTTDVIGTCAFGVECNSLKNPNSEFRNYGVKILEEPLQGSLMQLFLMQYPKLGKKLHIRVVQKEVEDFFMGLVRGTIDYREKNNVRRNDFMDLLIQLKNGENLDGQSQKLGKVTFGEIVAQAFLFFIGGFETSSTTMLFALYELALNPDIQEKARQEIETVLTRYEGKLTYEAVKEIVYVDQIISETLRKYPPVVNLIRQAVRDYRVPGTKIIIEKGTQIFIPNFNIQRDPEIFPNPDVFDPDRFTPEQIKSRHPMSFLGFGEGPRNCVGLRFGRMQTRIGLITLLKNYRFRPCPKTPIPMVFDIIRPTLSPKFGMYLKIEKL</sequence>
<reference evidence="15 16" key="1">
    <citation type="submission" date="2020-11" db="EMBL/GenBank/DDBJ databases">
        <authorList>
            <person name="Wallbank WR R."/>
            <person name="Pardo Diaz C."/>
            <person name="Kozak K."/>
            <person name="Martin S."/>
            <person name="Jiggins C."/>
            <person name="Moest M."/>
            <person name="Warren A I."/>
            <person name="Generalovic N T."/>
            <person name="Byers J.R.P. K."/>
            <person name="Montejo-Kovacevich G."/>
            <person name="Yen C E."/>
        </authorList>
    </citation>
    <scope>NUCLEOTIDE SEQUENCE [LARGE SCALE GENOMIC DNA]</scope>
</reference>
<dbReference type="GO" id="GO:0020037">
    <property type="term" value="F:heme binding"/>
    <property type="evidence" value="ECO:0007669"/>
    <property type="project" value="InterPro"/>
</dbReference>
<keyword evidence="6 13" id="KW-0479">Metal-binding</keyword>
<dbReference type="InterPro" id="IPR050476">
    <property type="entry name" value="Insect_CytP450_Detox"/>
</dbReference>
<evidence type="ECO:0000256" key="6">
    <source>
        <dbReference type="ARBA" id="ARBA00022723"/>
    </source>
</evidence>
<keyword evidence="16" id="KW-1185">Reference proteome</keyword>
<dbReference type="FunCoup" id="A0A7R8YNQ7">
    <property type="interactions" value="155"/>
</dbReference>
<dbReference type="Pfam" id="PF00067">
    <property type="entry name" value="p450"/>
    <property type="match status" value="1"/>
</dbReference>
<keyword evidence="5 13" id="KW-0349">Heme</keyword>
<dbReference type="OMA" id="KEHFSTQ"/>
<name>A0A7R8YNQ7_HERIL</name>
<dbReference type="PRINTS" id="PR00385">
    <property type="entry name" value="P450"/>
</dbReference>
<evidence type="ECO:0000256" key="12">
    <source>
        <dbReference type="ARBA" id="ARBA00023136"/>
    </source>
</evidence>
<dbReference type="GO" id="GO:0004497">
    <property type="term" value="F:monooxygenase activity"/>
    <property type="evidence" value="ECO:0007669"/>
    <property type="project" value="UniProtKB-KW"/>
</dbReference>
<dbReference type="CDD" id="cd11056">
    <property type="entry name" value="CYP6-like"/>
    <property type="match status" value="1"/>
</dbReference>
<keyword evidence="12" id="KW-0472">Membrane</keyword>
<evidence type="ECO:0000256" key="8">
    <source>
        <dbReference type="ARBA" id="ARBA00022848"/>
    </source>
</evidence>
<dbReference type="Gene3D" id="1.10.630.10">
    <property type="entry name" value="Cytochrome P450"/>
    <property type="match status" value="1"/>
</dbReference>
<evidence type="ECO:0000256" key="13">
    <source>
        <dbReference type="PIRSR" id="PIRSR602401-1"/>
    </source>
</evidence>
<keyword evidence="10 13" id="KW-0408">Iron</keyword>
<dbReference type="GO" id="GO:0005789">
    <property type="term" value="C:endoplasmic reticulum membrane"/>
    <property type="evidence" value="ECO:0007669"/>
    <property type="project" value="UniProtKB-SubCell"/>
</dbReference>
<dbReference type="PANTHER" id="PTHR24292:SF103">
    <property type="entry name" value="CYTOCHROME P450 6BS1"/>
    <property type="match status" value="1"/>
</dbReference>
<keyword evidence="7" id="KW-0256">Endoplasmic reticulum</keyword>
<dbReference type="GO" id="GO:0005506">
    <property type="term" value="F:iron ion binding"/>
    <property type="evidence" value="ECO:0007669"/>
    <property type="project" value="InterPro"/>
</dbReference>
<keyword evidence="11 14" id="KW-0503">Monooxygenase</keyword>
<evidence type="ECO:0008006" key="17">
    <source>
        <dbReference type="Google" id="ProtNLM"/>
    </source>
</evidence>
<dbReference type="InterPro" id="IPR001128">
    <property type="entry name" value="Cyt_P450"/>
</dbReference>
<dbReference type="PANTHER" id="PTHR24292">
    <property type="entry name" value="CYTOCHROME P450"/>
    <property type="match status" value="1"/>
</dbReference>
<evidence type="ECO:0000256" key="1">
    <source>
        <dbReference type="ARBA" id="ARBA00001971"/>
    </source>
</evidence>
<dbReference type="EMBL" id="LR899009">
    <property type="protein sequence ID" value="CAD7079516.1"/>
    <property type="molecule type" value="Genomic_DNA"/>
</dbReference>
<gene>
    <name evidence="15" type="ORF">HERILL_LOCUS2729</name>
</gene>
<dbReference type="Proteomes" id="UP000594454">
    <property type="component" value="Chromosome 1"/>
</dbReference>
<evidence type="ECO:0000256" key="11">
    <source>
        <dbReference type="ARBA" id="ARBA00023033"/>
    </source>
</evidence>
<organism evidence="15 16">
    <name type="scientific">Hermetia illucens</name>
    <name type="common">Black soldier fly</name>
    <dbReference type="NCBI Taxonomy" id="343691"/>
    <lineage>
        <taxon>Eukaryota</taxon>
        <taxon>Metazoa</taxon>
        <taxon>Ecdysozoa</taxon>
        <taxon>Arthropoda</taxon>
        <taxon>Hexapoda</taxon>
        <taxon>Insecta</taxon>
        <taxon>Pterygota</taxon>
        <taxon>Neoptera</taxon>
        <taxon>Endopterygota</taxon>
        <taxon>Diptera</taxon>
        <taxon>Brachycera</taxon>
        <taxon>Stratiomyomorpha</taxon>
        <taxon>Stratiomyidae</taxon>
        <taxon>Hermetiinae</taxon>
        <taxon>Hermetia</taxon>
    </lineage>
</organism>
<evidence type="ECO:0000256" key="5">
    <source>
        <dbReference type="ARBA" id="ARBA00022617"/>
    </source>
</evidence>
<dbReference type="InterPro" id="IPR002401">
    <property type="entry name" value="Cyt_P450_E_grp-I"/>
</dbReference>
<dbReference type="GO" id="GO:0016705">
    <property type="term" value="F:oxidoreductase activity, acting on paired donors, with incorporation or reduction of molecular oxygen"/>
    <property type="evidence" value="ECO:0007669"/>
    <property type="project" value="InterPro"/>
</dbReference>
<dbReference type="FunFam" id="1.10.630.10:FF:000042">
    <property type="entry name" value="Cytochrome P450"/>
    <property type="match status" value="1"/>
</dbReference>
<proteinExistence type="inferred from homology"/>
<dbReference type="SUPFAM" id="SSF48264">
    <property type="entry name" value="Cytochrome P450"/>
    <property type="match status" value="1"/>
</dbReference>
<evidence type="ECO:0000256" key="3">
    <source>
        <dbReference type="ARBA" id="ARBA00004406"/>
    </source>
</evidence>
<evidence type="ECO:0000256" key="10">
    <source>
        <dbReference type="ARBA" id="ARBA00023004"/>
    </source>
</evidence>
<evidence type="ECO:0000256" key="4">
    <source>
        <dbReference type="ARBA" id="ARBA00010617"/>
    </source>
</evidence>
<dbReference type="OrthoDB" id="2789670at2759"/>
<accession>A0A7R8YNQ7</accession>
<comment type="cofactor">
    <cofactor evidence="1 13">
        <name>heme</name>
        <dbReference type="ChEBI" id="CHEBI:30413"/>
    </cofactor>
</comment>
<evidence type="ECO:0000256" key="14">
    <source>
        <dbReference type="RuleBase" id="RU000461"/>
    </source>
</evidence>
<evidence type="ECO:0000313" key="16">
    <source>
        <dbReference type="Proteomes" id="UP000594454"/>
    </source>
</evidence>
<evidence type="ECO:0000313" key="15">
    <source>
        <dbReference type="EMBL" id="CAD7079516.1"/>
    </source>
</evidence>
<dbReference type="InterPro" id="IPR017972">
    <property type="entry name" value="Cyt_P450_CS"/>
</dbReference>
<dbReference type="AlphaFoldDB" id="A0A7R8YNQ7"/>
<dbReference type="InterPro" id="IPR036396">
    <property type="entry name" value="Cyt_P450_sf"/>
</dbReference>
<protein>
    <recommendedName>
        <fullName evidence="17">Cytochrome P450</fullName>
    </recommendedName>
</protein>
<dbReference type="PRINTS" id="PR00463">
    <property type="entry name" value="EP450I"/>
</dbReference>